<feature type="chain" id="PRO_5001533051" description="Lipoprotein" evidence="1">
    <location>
        <begin position="29"/>
        <end position="126"/>
    </location>
</feature>
<dbReference type="HOGENOM" id="CLU_2001969_0_0_6"/>
<dbReference type="Proteomes" id="UP000025241">
    <property type="component" value="Chromosome I"/>
</dbReference>
<protein>
    <recommendedName>
        <fullName evidence="4">Lipoprotein</fullName>
    </recommendedName>
</protein>
<reference evidence="2 3" key="2">
    <citation type="submission" date="2014-05" db="EMBL/GenBank/DDBJ databases">
        <title>Genome sequence of the 3-chlorobenzoate degrading bacterium Pseudomonas knackmussii B13 shows multiple evidence for horizontal gene transfer.</title>
        <authorList>
            <person name="Miyazaki R."/>
            <person name="Bertelli C."/>
            <person name="Falquet L."/>
            <person name="Robinson-Rechavi M."/>
            <person name="Gharib W."/>
            <person name="Roy S."/>
            <person name="Van der Meer J.R."/>
        </authorList>
    </citation>
    <scope>NUCLEOTIDE SEQUENCE [LARGE SCALE GENOMIC DNA]</scope>
    <source>
        <strain evidence="2 3">B13</strain>
    </source>
</reference>
<evidence type="ECO:0000256" key="1">
    <source>
        <dbReference type="SAM" id="SignalP"/>
    </source>
</evidence>
<proteinExistence type="predicted"/>
<evidence type="ECO:0000313" key="2">
    <source>
        <dbReference type="EMBL" id="CDF81587.1"/>
    </source>
</evidence>
<dbReference type="PROSITE" id="PS51257">
    <property type="entry name" value="PROKAR_LIPOPROTEIN"/>
    <property type="match status" value="1"/>
</dbReference>
<organism evidence="2 3">
    <name type="scientific">Pseudomonas knackmussii (strain DSM 6978 / CCUG 54928 / LMG 23759 / B13)</name>
    <dbReference type="NCBI Taxonomy" id="1301098"/>
    <lineage>
        <taxon>Bacteria</taxon>
        <taxon>Pseudomonadati</taxon>
        <taxon>Pseudomonadota</taxon>
        <taxon>Gammaproteobacteria</taxon>
        <taxon>Pseudomonadales</taxon>
        <taxon>Pseudomonadaceae</taxon>
        <taxon>Pseudomonas</taxon>
    </lineage>
</organism>
<keyword evidence="1" id="KW-0732">Signal</keyword>
<dbReference type="EMBL" id="HG322950">
    <property type="protein sequence ID" value="CDF81587.1"/>
    <property type="molecule type" value="Genomic_DNA"/>
</dbReference>
<sequence length="126" mass="13036">MKSLALRVLSILSVALLLGACQSQSTQAPAPAASAFETSLAAGQLEQAQLQLGQEHENAAQLAERRQRLADAYIKRSREALQAGDVNGATNALARARSLMPKAPALAADVNGIAHPAEASPVKCAP</sequence>
<dbReference type="PATRIC" id="fig|1301098.3.peg.214"/>
<dbReference type="RefSeq" id="WP_043248269.1">
    <property type="nucleotide sequence ID" value="NZ_HG322950.1"/>
</dbReference>
<dbReference type="STRING" id="1301098.PKB_0208"/>
<gene>
    <name evidence="2" type="ORF">PKB_0208</name>
</gene>
<name>A0A024HAS9_PSEKB</name>
<feature type="signal peptide" evidence="1">
    <location>
        <begin position="1"/>
        <end position="28"/>
    </location>
</feature>
<accession>A0A024HAS9</accession>
<dbReference type="KEGG" id="pkc:PKB_0208"/>
<dbReference type="OrthoDB" id="7042084at2"/>
<reference evidence="2 3" key="1">
    <citation type="submission" date="2013-03" db="EMBL/GenBank/DDBJ databases">
        <authorList>
            <person name="Linke B."/>
        </authorList>
    </citation>
    <scope>NUCLEOTIDE SEQUENCE [LARGE SCALE GENOMIC DNA]</scope>
    <source>
        <strain evidence="2 3">B13</strain>
    </source>
</reference>
<evidence type="ECO:0000313" key="3">
    <source>
        <dbReference type="Proteomes" id="UP000025241"/>
    </source>
</evidence>
<evidence type="ECO:0008006" key="4">
    <source>
        <dbReference type="Google" id="ProtNLM"/>
    </source>
</evidence>
<keyword evidence="3" id="KW-1185">Reference proteome</keyword>
<dbReference type="AlphaFoldDB" id="A0A024HAS9"/>